<dbReference type="EMBL" id="CP054139">
    <property type="protein sequence ID" value="QKJ31226.1"/>
    <property type="molecule type" value="Genomic_DNA"/>
</dbReference>
<comment type="similarity">
    <text evidence="1">Belongs to the sigma-70 factor family. ECF subfamily.</text>
</comment>
<dbReference type="GO" id="GO:0003677">
    <property type="term" value="F:DNA binding"/>
    <property type="evidence" value="ECO:0007669"/>
    <property type="project" value="InterPro"/>
</dbReference>
<organism evidence="7 8">
    <name type="scientific">Mucilaginibacter mali</name>
    <dbReference type="NCBI Taxonomy" id="2740462"/>
    <lineage>
        <taxon>Bacteria</taxon>
        <taxon>Pseudomonadati</taxon>
        <taxon>Bacteroidota</taxon>
        <taxon>Sphingobacteriia</taxon>
        <taxon>Sphingobacteriales</taxon>
        <taxon>Sphingobacteriaceae</taxon>
        <taxon>Mucilaginibacter</taxon>
    </lineage>
</organism>
<dbReference type="AlphaFoldDB" id="A0A7D4Q2C9"/>
<keyword evidence="4" id="KW-0804">Transcription</keyword>
<dbReference type="InterPro" id="IPR013249">
    <property type="entry name" value="RNA_pol_sigma70_r4_t2"/>
</dbReference>
<feature type="domain" description="RNA polymerase sigma factor 70 region 4 type 2" evidence="6">
    <location>
        <begin position="126"/>
        <end position="177"/>
    </location>
</feature>
<evidence type="ECO:0000259" key="5">
    <source>
        <dbReference type="Pfam" id="PF04542"/>
    </source>
</evidence>
<dbReference type="Gene3D" id="1.10.10.10">
    <property type="entry name" value="Winged helix-like DNA-binding domain superfamily/Winged helix DNA-binding domain"/>
    <property type="match status" value="1"/>
</dbReference>
<reference evidence="7 8" key="1">
    <citation type="submission" date="2020-05" db="EMBL/GenBank/DDBJ databases">
        <title>Mucilaginibacter mali sp. nov.</title>
        <authorList>
            <person name="Kim H.S."/>
            <person name="Lee K.C."/>
            <person name="Suh M.K."/>
            <person name="Kim J.-S."/>
            <person name="Han K.-I."/>
            <person name="Eom M.K."/>
            <person name="Shin Y.K."/>
            <person name="Lee J.-S."/>
        </authorList>
    </citation>
    <scope>NUCLEOTIDE SEQUENCE [LARGE SCALE GENOMIC DNA]</scope>
    <source>
        <strain evidence="7 8">G2-14</strain>
    </source>
</reference>
<dbReference type="SUPFAM" id="SSF88946">
    <property type="entry name" value="Sigma2 domain of RNA polymerase sigma factors"/>
    <property type="match status" value="1"/>
</dbReference>
<dbReference type="InterPro" id="IPR007627">
    <property type="entry name" value="RNA_pol_sigma70_r2"/>
</dbReference>
<dbReference type="SUPFAM" id="SSF88659">
    <property type="entry name" value="Sigma3 and sigma4 domains of RNA polymerase sigma factors"/>
    <property type="match status" value="1"/>
</dbReference>
<dbReference type="PANTHER" id="PTHR43133:SF46">
    <property type="entry name" value="RNA POLYMERASE SIGMA-70 FACTOR ECF SUBFAMILY"/>
    <property type="match status" value="1"/>
</dbReference>
<dbReference type="Pfam" id="PF08281">
    <property type="entry name" value="Sigma70_r4_2"/>
    <property type="match status" value="1"/>
</dbReference>
<keyword evidence="2" id="KW-0805">Transcription regulation</keyword>
<protein>
    <submittedName>
        <fullName evidence="7">Sigma-70 family RNA polymerase sigma factor</fullName>
    </submittedName>
</protein>
<feature type="domain" description="RNA polymerase sigma-70 region 2" evidence="5">
    <location>
        <begin position="23"/>
        <end position="89"/>
    </location>
</feature>
<accession>A0A7D4Q2C9</accession>
<dbReference type="InterPro" id="IPR014284">
    <property type="entry name" value="RNA_pol_sigma-70_dom"/>
</dbReference>
<proteinExistence type="inferred from homology"/>
<dbReference type="RefSeq" id="WP_173415892.1">
    <property type="nucleotide sequence ID" value="NZ_CP054139.1"/>
</dbReference>
<evidence type="ECO:0000256" key="2">
    <source>
        <dbReference type="ARBA" id="ARBA00023015"/>
    </source>
</evidence>
<evidence type="ECO:0000256" key="3">
    <source>
        <dbReference type="ARBA" id="ARBA00023082"/>
    </source>
</evidence>
<dbReference type="KEGG" id="mmab:HQ865_16170"/>
<evidence type="ECO:0000313" key="7">
    <source>
        <dbReference type="EMBL" id="QKJ31226.1"/>
    </source>
</evidence>
<dbReference type="NCBIfam" id="TIGR02937">
    <property type="entry name" value="sigma70-ECF"/>
    <property type="match status" value="1"/>
</dbReference>
<dbReference type="InterPro" id="IPR013325">
    <property type="entry name" value="RNA_pol_sigma_r2"/>
</dbReference>
<dbReference type="PANTHER" id="PTHR43133">
    <property type="entry name" value="RNA POLYMERASE ECF-TYPE SIGMA FACTO"/>
    <property type="match status" value="1"/>
</dbReference>
<dbReference type="Gene3D" id="1.10.1740.10">
    <property type="match status" value="1"/>
</dbReference>
<evidence type="ECO:0000313" key="8">
    <source>
        <dbReference type="Proteomes" id="UP000505355"/>
    </source>
</evidence>
<evidence type="ECO:0000256" key="1">
    <source>
        <dbReference type="ARBA" id="ARBA00010641"/>
    </source>
</evidence>
<dbReference type="InterPro" id="IPR013324">
    <property type="entry name" value="RNA_pol_sigma_r3/r4-like"/>
</dbReference>
<dbReference type="InterPro" id="IPR039425">
    <property type="entry name" value="RNA_pol_sigma-70-like"/>
</dbReference>
<dbReference type="InterPro" id="IPR036388">
    <property type="entry name" value="WH-like_DNA-bd_sf"/>
</dbReference>
<evidence type="ECO:0000259" key="6">
    <source>
        <dbReference type="Pfam" id="PF08281"/>
    </source>
</evidence>
<dbReference type="GO" id="GO:0006352">
    <property type="term" value="P:DNA-templated transcription initiation"/>
    <property type="evidence" value="ECO:0007669"/>
    <property type="project" value="InterPro"/>
</dbReference>
<evidence type="ECO:0000256" key="4">
    <source>
        <dbReference type="ARBA" id="ARBA00023163"/>
    </source>
</evidence>
<sequence length="200" mass="23488">MFQQGCDLWKLFLAGDKVAFQQLIAQHFRHLVNYGTKFTDDKELVKDTIQELFIRFWEKRANLSDDVNPRAYLTASLRRALHRKIQSVSRFQSFDDVENSSDLFDMELSVESRIIEKEYGRNIARAIAQNMEELPKRQKEVVYLKFFQEMSRDEISEVMGISAQTVSNLLQMALKNLRTRISKDLLVYLLLIFGNKRNLA</sequence>
<keyword evidence="3" id="KW-0731">Sigma factor</keyword>
<dbReference type="Pfam" id="PF04542">
    <property type="entry name" value="Sigma70_r2"/>
    <property type="match status" value="1"/>
</dbReference>
<gene>
    <name evidence="7" type="ORF">HQ865_16170</name>
</gene>
<keyword evidence="8" id="KW-1185">Reference proteome</keyword>
<dbReference type="GO" id="GO:0016987">
    <property type="term" value="F:sigma factor activity"/>
    <property type="evidence" value="ECO:0007669"/>
    <property type="project" value="UniProtKB-KW"/>
</dbReference>
<name>A0A7D4Q2C9_9SPHI</name>
<dbReference type="Proteomes" id="UP000505355">
    <property type="component" value="Chromosome"/>
</dbReference>
<dbReference type="CDD" id="cd06171">
    <property type="entry name" value="Sigma70_r4"/>
    <property type="match status" value="1"/>
</dbReference>